<dbReference type="GO" id="GO:0043248">
    <property type="term" value="P:proteasome assembly"/>
    <property type="evidence" value="ECO:0007669"/>
    <property type="project" value="InterPro"/>
</dbReference>
<dbReference type="InterPro" id="IPR016024">
    <property type="entry name" value="ARM-type_fold"/>
</dbReference>
<reference evidence="9" key="1">
    <citation type="submission" date="2016-04" db="UniProtKB">
        <authorList>
            <consortium name="WormBaseParasite"/>
        </authorList>
    </citation>
    <scope>IDENTIFICATION</scope>
</reference>
<dbReference type="STRING" id="51028.A0A158QAA8"/>
<evidence type="ECO:0000256" key="1">
    <source>
        <dbReference type="ARBA" id="ARBA00004496"/>
    </source>
</evidence>
<keyword evidence="4" id="KW-0647">Proteasome</keyword>
<dbReference type="InterPro" id="IPR055443">
    <property type="entry name" value="HEAT_ECM29"/>
</dbReference>
<dbReference type="GO" id="GO:0000502">
    <property type="term" value="C:proteasome complex"/>
    <property type="evidence" value="ECO:0007669"/>
    <property type="project" value="UniProtKB-KW"/>
</dbReference>
<dbReference type="InterPro" id="IPR024372">
    <property type="entry name" value="Ecm29_N"/>
</dbReference>
<evidence type="ECO:0000313" key="9">
    <source>
        <dbReference type="WBParaSite" id="EVEC_0000458301-mRNA-1"/>
    </source>
</evidence>
<dbReference type="GO" id="GO:0036503">
    <property type="term" value="P:ERAD pathway"/>
    <property type="evidence" value="ECO:0007669"/>
    <property type="project" value="TreeGrafter"/>
</dbReference>
<evidence type="ECO:0000256" key="4">
    <source>
        <dbReference type="ARBA" id="ARBA00022942"/>
    </source>
</evidence>
<dbReference type="Gene3D" id="1.25.10.10">
    <property type="entry name" value="Leucine-rich Repeat Variant"/>
    <property type="match status" value="2"/>
</dbReference>
<dbReference type="GO" id="GO:0060090">
    <property type="term" value="F:molecular adaptor activity"/>
    <property type="evidence" value="ECO:0007669"/>
    <property type="project" value="InterPro"/>
</dbReference>
<keyword evidence="2" id="KW-0963">Cytoplasm</keyword>
<keyword evidence="8" id="KW-1185">Reference proteome</keyword>
<dbReference type="PANTHER" id="PTHR23346">
    <property type="entry name" value="TRANSLATIONAL ACTIVATOR GCN1-RELATED"/>
    <property type="match status" value="1"/>
</dbReference>
<accession>A0A158QAA8</accession>
<feature type="domain" description="Proteasome component Ecm29 N-terminal" evidence="5">
    <location>
        <begin position="2"/>
        <end position="456"/>
    </location>
</feature>
<feature type="domain" description="Proteasome adapter and scaffold protein ECM29 HEAT-repeat" evidence="6">
    <location>
        <begin position="1210"/>
        <end position="1369"/>
    </location>
</feature>
<keyword evidence="3" id="KW-0677">Repeat</keyword>
<dbReference type="Pfam" id="PF24492">
    <property type="entry name" value="HEAT_ECM29"/>
    <property type="match status" value="1"/>
</dbReference>
<dbReference type="GO" id="GO:0005634">
    <property type="term" value="C:nucleus"/>
    <property type="evidence" value="ECO:0007669"/>
    <property type="project" value="TreeGrafter"/>
</dbReference>
<comment type="subcellular location">
    <subcellularLocation>
        <location evidence="1">Cytoplasm</location>
    </subcellularLocation>
</comment>
<dbReference type="GO" id="GO:0005737">
    <property type="term" value="C:cytoplasm"/>
    <property type="evidence" value="ECO:0007669"/>
    <property type="project" value="UniProtKB-SubCell"/>
</dbReference>
<protein>
    <submittedName>
        <fullName evidence="9">Proteasome-associated protein ECM29 homolog</fullName>
    </submittedName>
</protein>
<dbReference type="PANTHER" id="PTHR23346:SF19">
    <property type="entry name" value="PROTEASOME ADAPTER AND SCAFFOLD PROTEIN ECM29"/>
    <property type="match status" value="1"/>
</dbReference>
<evidence type="ECO:0000313" key="7">
    <source>
        <dbReference type="EMBL" id="VDD89540.1"/>
    </source>
</evidence>
<dbReference type="EMBL" id="UXUI01007815">
    <property type="protein sequence ID" value="VDD89540.1"/>
    <property type="molecule type" value="Genomic_DNA"/>
</dbReference>
<organism evidence="9">
    <name type="scientific">Enterobius vermicularis</name>
    <name type="common">Human pinworm</name>
    <dbReference type="NCBI Taxonomy" id="51028"/>
    <lineage>
        <taxon>Eukaryota</taxon>
        <taxon>Metazoa</taxon>
        <taxon>Ecdysozoa</taxon>
        <taxon>Nematoda</taxon>
        <taxon>Chromadorea</taxon>
        <taxon>Rhabditida</taxon>
        <taxon>Spirurina</taxon>
        <taxon>Oxyuridomorpha</taxon>
        <taxon>Oxyuroidea</taxon>
        <taxon>Oxyuridae</taxon>
        <taxon>Enterobius</taxon>
    </lineage>
</organism>
<gene>
    <name evidence="7" type="ORF">EVEC_LOCUS4291</name>
</gene>
<dbReference type="InterPro" id="IPR011989">
    <property type="entry name" value="ARM-like"/>
</dbReference>
<dbReference type="Pfam" id="PF13001">
    <property type="entry name" value="ECM29_N"/>
    <property type="match status" value="1"/>
</dbReference>
<dbReference type="SUPFAM" id="SSF48371">
    <property type="entry name" value="ARM repeat"/>
    <property type="match status" value="2"/>
</dbReference>
<evidence type="ECO:0000256" key="3">
    <source>
        <dbReference type="ARBA" id="ARBA00022737"/>
    </source>
</evidence>
<evidence type="ECO:0000313" key="8">
    <source>
        <dbReference type="Proteomes" id="UP000274131"/>
    </source>
</evidence>
<dbReference type="Proteomes" id="UP000274131">
    <property type="component" value="Unassembled WGS sequence"/>
</dbReference>
<evidence type="ECO:0000259" key="5">
    <source>
        <dbReference type="Pfam" id="PF13001"/>
    </source>
</evidence>
<evidence type="ECO:0000256" key="2">
    <source>
        <dbReference type="ARBA" id="ARBA00022490"/>
    </source>
</evidence>
<dbReference type="OrthoDB" id="16066at2759"/>
<sequence length="1775" mass="199401">MKSGESDVVEKGMEFLNHLNRRIKSDVEIKLPMTKLLDHLSSSERSILTTNLVMVYLKMGIMRSDEEECAKLLPKFFVAIKENLSDEKNSEQIFVFSGRCLIQASTMQKEKWPEMPGLDDKAFRSKLLFFFQNVLAFKDGSRENVILQASKIERGEAEPPACMVRQSYLLLAKEMVIDLKLSIVKLKIAVLKIISCDSFTDQERFPLLLLGSANGPDEVESITSSAIRRLDLDIILSDRNMCAKLFSLYLGSAPKNPNDGSAVSGASLPLKLLMFPYFNRSRAAPVMYPLNIKVAFDGLFARNYDIAKLKQLAAEFLLLIIKSCPETAFQGIGTVIFSSLRRLVRENKHENVVSLGYQCLGLTGKKLPNLLMNDLQLVQETFDALSQAPADLSSSIGDCLITWLPGLCNLKDAASVGVLQTIISAYCQHSSLKCRLVALKFIESLVKTPNLDFRWTLCWAFTDTRDEMKLEARRLLDLSLGDARYLPEFKDLVRFFYRKLEALKVFSLSEDCETVDDSRKKEAVGSELTAVIASYIFDVACILHGIPAKSEVSVRAERYPLVYKFFSSLISEDFDVVDKYLDIVLHAATVRPTAELLDLSALLLYSTGSSLNSKFRHEFVKKLSNILMSSSHQMLCSNCARLNVLCQSLETRKATLESCFLKLKEEEQHWKPSDFWIASFLISEGADLSASTVNAVEDVLVKCIRKLFDRPNSLLEPACCSAVELYRGCLEKMNSKEQAELFKLRLEGLDDVLELFGKISLTRKELVGFKVKEAIVKCLGFISASVMGKNVCDKVLSRLFAVGEGVPLPELQFTVGSSLFDAVMGEHSPSRRNFVTETEEDYLSHIPQEKLTTCGRRILEMFDTISLKSKHINRHLRQAAFIWLFVFLERCSKCHFNCITEQLCNIQDTFVNGLAESDDFTQEIASQGIGIVFTLGSEEQKKVMVGELVDFLTSGRKSTVPITGETQLFAKGELGSGPSGESLTTYKELCALATDLNQPDLIYKFMQLANHKAIFNTKKGAAYGFSVVMQQAQSELEPYLPQIVPKLYRYRYDPDLQVMAVMRNLWQVVTSSQKNVVEKFGCLIYNELLSSLTNSFWRVRESSCLALADLLTSTFDKTFLENAGVLYGLLFRVNDDIKESVRLSATKALKSFAAFTIRHSLSEKGDSATHFIGVILPVLIEKGMGSSLKENRVFSLKLVMDLSKKSGVALQPHLSIVIPRLLESLSEVEPSWLNYLAARSSADELELLDTARASCARSSPMVDTLHDLIPLINESVLEALCPSLIDLLRNSVGVSTRLGTSQFLIDLCLRRKQVLASARNICDRFTNTLSTGLRDRNPAVRKQFAVALSYIIKYSSQKQIDRILSFIVERLQGEEENDEKTSYSLLRAFADNNSEVLTQSNSVILPYIFMTCSKEVEREDEEGKKQLALWEELWNDLVPGTHSAVRLYKKELLEVVFKTMRENPVWARKAQAAAMLSRIIESQCTDYSPAEADESFTMLTSLLKGKTWTGKEKILAAMTSLLKVAGPALSSQWSSYETFCEKYDIIWKETSKKKYSHSAEAIMCAAIFCENIKLPEKSLQLVSLVKRRGLLEKLSSSDSSGEDGDDKSAKEALRQKSLVRVFSALPHCLLAFDNAEQMYECLTVILEVLEAKNLFWKLKIGLVEELLVVIERWPNSLKSDLSRLLCCMITTTKDTWDSQNSFARKCLEVIEMMLNKSVAGDILLAEDSAMKALSAFQKSEAVKSSWTTTKAVEKFLERFNEGKEKKSVVKEILLQ</sequence>
<name>A0A158QAA8_ENTVE</name>
<evidence type="ECO:0000259" key="6">
    <source>
        <dbReference type="Pfam" id="PF24492"/>
    </source>
</evidence>
<dbReference type="WBParaSite" id="EVEC_0000458301-mRNA-1">
    <property type="protein sequence ID" value="EVEC_0000458301-mRNA-1"/>
    <property type="gene ID" value="EVEC_0000458301"/>
</dbReference>
<proteinExistence type="predicted"/>
<reference evidence="7 8" key="2">
    <citation type="submission" date="2018-10" db="EMBL/GenBank/DDBJ databases">
        <authorList>
            <consortium name="Pathogen Informatics"/>
        </authorList>
    </citation>
    <scope>NUCLEOTIDE SEQUENCE [LARGE SCALE GENOMIC DNA]</scope>
</reference>